<keyword evidence="5 14" id="KW-0645">Protease</keyword>
<dbReference type="FunFam" id="3.30.830.10:FF:000013">
    <property type="entry name" value="Mitochondrial presequence protease"/>
    <property type="match status" value="1"/>
</dbReference>
<dbReference type="Pfam" id="PF08367">
    <property type="entry name" value="M16C_assoc"/>
    <property type="match status" value="1"/>
</dbReference>
<keyword evidence="13" id="KW-1185">Reference proteome</keyword>
<name>A0AAJ7IX24_9HYME</name>
<evidence type="ECO:0000256" key="4">
    <source>
        <dbReference type="ARBA" id="ARBA00020167"/>
    </source>
</evidence>
<dbReference type="SMART" id="SM01264">
    <property type="entry name" value="M16C_associated"/>
    <property type="match status" value="1"/>
</dbReference>
<evidence type="ECO:0000256" key="2">
    <source>
        <dbReference type="ARBA" id="ARBA00004173"/>
    </source>
</evidence>
<keyword evidence="11" id="KW-0496">Mitochondrion</keyword>
<dbReference type="InterPro" id="IPR013578">
    <property type="entry name" value="Peptidase_M16C_assoc"/>
</dbReference>
<dbReference type="GO" id="GO:0005759">
    <property type="term" value="C:mitochondrial matrix"/>
    <property type="evidence" value="ECO:0007669"/>
    <property type="project" value="TreeGrafter"/>
</dbReference>
<keyword evidence="8" id="KW-0862">Zinc</keyword>
<reference evidence="14" key="1">
    <citation type="submission" date="2025-08" db="UniProtKB">
        <authorList>
            <consortium name="RefSeq"/>
        </authorList>
    </citation>
    <scope>IDENTIFICATION</scope>
    <source>
        <tissue evidence="14">Whole body</tissue>
    </source>
</reference>
<evidence type="ECO:0000313" key="13">
    <source>
        <dbReference type="Proteomes" id="UP000694925"/>
    </source>
</evidence>
<dbReference type="FunFam" id="3.30.830.10:FF:000009">
    <property type="entry name" value="Presequence protease, mitochondrial"/>
    <property type="match status" value="1"/>
</dbReference>
<dbReference type="PANTHER" id="PTHR43016:SF13">
    <property type="entry name" value="PRESEQUENCE PROTEASE, MITOCHONDRIAL"/>
    <property type="match status" value="1"/>
</dbReference>
<comment type="cofactor">
    <cofactor evidence="1">
        <name>Zn(2+)</name>
        <dbReference type="ChEBI" id="CHEBI:29105"/>
    </cofactor>
</comment>
<dbReference type="InterPro" id="IPR055130">
    <property type="entry name" value="PreP_C"/>
</dbReference>
<comment type="similarity">
    <text evidence="3">Belongs to the peptidase M16 family. PreP subfamily.</text>
</comment>
<evidence type="ECO:0000256" key="8">
    <source>
        <dbReference type="ARBA" id="ARBA00022833"/>
    </source>
</evidence>
<dbReference type="Gene3D" id="3.30.830.10">
    <property type="entry name" value="Metalloenzyme, LuxS/M16 peptidase-like"/>
    <property type="match status" value="4"/>
</dbReference>
<sequence length="1030" mass="118413">MLRISKASYLRQFGIRQYLKYKNVCSRSLATTVPRYQISELDTSKFQKGDIIHGFMVDEVAKVDEFYLTAVRLTHLGTGAQYMHLARDDSNNVFSVGFRTTPKDSTGLPHILEHTTLCGSERYPCRDPFFKMLRRSLATFMNAMTGPDYTIYPFSTQNMKDYRNLQSVYMDSVFKPNLRELDFRQEGWRLEHADVNDKNSPIVFKGVVFNEMKGVFNENQTILAEEMLNRILPSHTYSVISGGDPLVIPTLRYIDLINFHRTYYHPSNSRFYSYGNFPLEDHLKFVNDRYLFLMDKIDTSMSRVPSEKRWENPNKEHVRCRPDPMVADPTRQGSIAIGHLCNDITDTQKTFELHVLSQLLLRGPNSAFYKSLVESKLGVSFGPMTGFDSHCKDTMLVVSLLGVKPESFEKVERVFNETVQKVVEEGFVENHVEAVLHTIELQLKHQTSSFGLQLLFNLTPLWNHDGNLIEAMRINESILKFREALKNDPNYLQNLVKTYLMENNHRLTLTMLPDEKYDAEKAAAERELLESKLKQFTQEELDQIYIDGQILLEEQQKQEDETVLPTLKIEDIKEDVERYKLEDTKIVGVPLQIATEPTNGVSYYRGVLNTQALQPELKTLLPIFNNVVSKMGTESYNYRDFDQMIRLKTGGLNFMNHIVERKDNLLEYEEGVMIESYCLDRNVEDMWNLWLELFNNVRLSDVERFTTLVKISAADLVNGIADLGHTYAMSSAGSLVSPVTRWKELLSGLQHVSSMKKIAQMQDLSPVLGQMQEIANYILNKGHLRSAINLGKTNKENILGSMEQFYNSLKATPKETDISVFDRHIDTDVKAIHYVLPYSVNYTAKAILTVPYTHPDFAPLQVLSKLLTSLYLHPEIREKGGAYGGGATMSTDGIFAFYSYRDPNSTRTLDLFEKAHDFLSKHPLPETDINEAKLGIFQRIDAPISPSSRGMIKFKYNITEDDIQQQRLRLKAVTKEQLLDVANKYLLPDQKDIRVGRALIGPVNHDLLSRHWENWRVENQEEETQARAAE</sequence>
<dbReference type="SUPFAM" id="SSF63411">
    <property type="entry name" value="LuxS/MPP-like metallohydrolase"/>
    <property type="match status" value="4"/>
</dbReference>
<comment type="subcellular location">
    <subcellularLocation>
        <location evidence="2">Mitochondrion</location>
    </subcellularLocation>
</comment>
<dbReference type="GO" id="GO:0046872">
    <property type="term" value="F:metal ion binding"/>
    <property type="evidence" value="ECO:0007669"/>
    <property type="project" value="UniProtKB-KW"/>
</dbReference>
<evidence type="ECO:0000256" key="5">
    <source>
        <dbReference type="ARBA" id="ARBA00022670"/>
    </source>
</evidence>
<dbReference type="InterPro" id="IPR011765">
    <property type="entry name" value="Pept_M16_N"/>
</dbReference>
<evidence type="ECO:0000256" key="1">
    <source>
        <dbReference type="ARBA" id="ARBA00001947"/>
    </source>
</evidence>
<proteinExistence type="inferred from homology"/>
<dbReference type="InterPro" id="IPR011249">
    <property type="entry name" value="Metalloenz_LuxS/M16"/>
</dbReference>
<dbReference type="Pfam" id="PF22516">
    <property type="entry name" value="PreP_C"/>
    <property type="match status" value="1"/>
</dbReference>
<keyword evidence="7" id="KW-0378">Hydrolase</keyword>
<dbReference type="FunFam" id="3.30.830.10:FF:000011">
    <property type="entry name" value="Presequence protease, mitochondrial"/>
    <property type="match status" value="1"/>
</dbReference>
<dbReference type="PANTHER" id="PTHR43016">
    <property type="entry name" value="PRESEQUENCE PROTEASE"/>
    <property type="match status" value="1"/>
</dbReference>
<dbReference type="GO" id="GO:0016485">
    <property type="term" value="P:protein processing"/>
    <property type="evidence" value="ECO:0007669"/>
    <property type="project" value="TreeGrafter"/>
</dbReference>
<dbReference type="Pfam" id="PF05193">
    <property type="entry name" value="Peptidase_M16_C"/>
    <property type="match status" value="1"/>
</dbReference>
<evidence type="ECO:0000256" key="3">
    <source>
        <dbReference type="ARBA" id="ARBA00007575"/>
    </source>
</evidence>
<organism evidence="13 14">
    <name type="scientific">Ceratina calcarata</name>
    <dbReference type="NCBI Taxonomy" id="156304"/>
    <lineage>
        <taxon>Eukaryota</taxon>
        <taxon>Metazoa</taxon>
        <taxon>Ecdysozoa</taxon>
        <taxon>Arthropoda</taxon>
        <taxon>Hexapoda</taxon>
        <taxon>Insecta</taxon>
        <taxon>Pterygota</taxon>
        <taxon>Neoptera</taxon>
        <taxon>Endopterygota</taxon>
        <taxon>Hymenoptera</taxon>
        <taxon>Apocrita</taxon>
        <taxon>Aculeata</taxon>
        <taxon>Apoidea</taxon>
        <taxon>Anthophila</taxon>
        <taxon>Apidae</taxon>
        <taxon>Ceratina</taxon>
        <taxon>Zadontomerus</taxon>
    </lineage>
</organism>
<evidence type="ECO:0000256" key="10">
    <source>
        <dbReference type="ARBA" id="ARBA00023049"/>
    </source>
</evidence>
<keyword evidence="6" id="KW-0479">Metal-binding</keyword>
<dbReference type="GO" id="GO:0004222">
    <property type="term" value="F:metalloendopeptidase activity"/>
    <property type="evidence" value="ECO:0007669"/>
    <property type="project" value="TreeGrafter"/>
</dbReference>
<dbReference type="GeneID" id="108624299"/>
<evidence type="ECO:0000256" key="11">
    <source>
        <dbReference type="ARBA" id="ARBA00023128"/>
    </source>
</evidence>
<evidence type="ECO:0000256" key="9">
    <source>
        <dbReference type="ARBA" id="ARBA00022946"/>
    </source>
</evidence>
<accession>A0AAJ7IX24</accession>
<dbReference type="Proteomes" id="UP000694925">
    <property type="component" value="Unplaced"/>
</dbReference>
<dbReference type="Pfam" id="PF00675">
    <property type="entry name" value="Peptidase_M16"/>
    <property type="match status" value="1"/>
</dbReference>
<gene>
    <name evidence="14" type="primary">LOC108624299</name>
</gene>
<dbReference type="AlphaFoldDB" id="A0AAJ7IX24"/>
<evidence type="ECO:0000313" key="14">
    <source>
        <dbReference type="RefSeq" id="XP_017878984.1"/>
    </source>
</evidence>
<evidence type="ECO:0000256" key="6">
    <source>
        <dbReference type="ARBA" id="ARBA00022723"/>
    </source>
</evidence>
<protein>
    <recommendedName>
        <fullName evidence="4">Presequence protease, mitochondrial</fullName>
    </recommendedName>
</protein>
<evidence type="ECO:0000256" key="7">
    <source>
        <dbReference type="ARBA" id="ARBA00022801"/>
    </source>
</evidence>
<evidence type="ECO:0000259" key="12">
    <source>
        <dbReference type="SMART" id="SM01264"/>
    </source>
</evidence>
<dbReference type="InterPro" id="IPR007863">
    <property type="entry name" value="Peptidase_M16_C"/>
</dbReference>
<keyword evidence="10" id="KW-0482">Metalloprotease</keyword>
<dbReference type="RefSeq" id="XP_017878984.1">
    <property type="nucleotide sequence ID" value="XM_018023495.2"/>
</dbReference>
<feature type="domain" description="Peptidase M16C associated" evidence="12">
    <location>
        <begin position="511"/>
        <end position="758"/>
    </location>
</feature>
<dbReference type="KEGG" id="ccal:108624299"/>
<keyword evidence="9" id="KW-0809">Transit peptide</keyword>